<dbReference type="PROSITE" id="PS50297">
    <property type="entry name" value="ANK_REP_REGION"/>
    <property type="match status" value="1"/>
</dbReference>
<feature type="compositionally biased region" description="Low complexity" evidence="5">
    <location>
        <begin position="508"/>
        <end position="517"/>
    </location>
</feature>
<feature type="region of interest" description="Disordered" evidence="5">
    <location>
        <begin position="572"/>
        <end position="600"/>
    </location>
</feature>
<dbReference type="InterPro" id="IPR047002">
    <property type="entry name" value="Tcp10_C_sf"/>
</dbReference>
<evidence type="ECO:0000256" key="3">
    <source>
        <dbReference type="PROSITE-ProRule" id="PRU00023"/>
    </source>
</evidence>
<evidence type="ECO:0000256" key="1">
    <source>
        <dbReference type="ARBA" id="ARBA00022737"/>
    </source>
</evidence>
<feature type="repeat" description="ANK" evidence="3">
    <location>
        <begin position="94"/>
        <end position="126"/>
    </location>
</feature>
<protein>
    <submittedName>
        <fullName evidence="6">Ankyrin repeat-containing domain</fullName>
    </submittedName>
</protein>
<feature type="region of interest" description="Disordered" evidence="5">
    <location>
        <begin position="493"/>
        <end position="521"/>
    </location>
</feature>
<dbReference type="PANTHER" id="PTHR24126">
    <property type="entry name" value="ANKYRIN REPEAT, PH AND SEC7 DOMAIN CONTAINING PROTEIN SECG-RELATED"/>
    <property type="match status" value="1"/>
</dbReference>
<keyword evidence="7" id="KW-1185">Reference proteome</keyword>
<dbReference type="Pfam" id="PF12796">
    <property type="entry name" value="Ank_2"/>
    <property type="match status" value="1"/>
</dbReference>
<sequence length="1454" mass="171327">MKQSQISIEQSTSHTEQVSQQQLIMQLIQHNDIQGLKNIGVRTKNMNFVEPHQEVDIDNKVTPLISAVYLGKLDVVKLLLENPTIDPDMASQESGHTPLTVSCITGNFEILKILLDFGAEVNKPTLYNQTPFSCCFQRLEESQNVFENRKICLKMAELCLIFGADINWMVDKVKGYTLLMQLAGLKMDMTEQEINLNYEIIRFLIENGADTKLKTNKGKTIYQLANKHQNKENIQYLLNNCKQLYFYNEKWNFNNIQMGQNDSQSNNGLNSNPSPAQIVKMYEEIQQMMLNQTRLSQLQFQQEQMQAVPNNINNSQIYNNNNNNLNNSSVFQSGHQFHQDPNQSIQFYNQAQNPYAQQQQINNDSWIKQQQQELQPMYVQQQLPDQIQQQQMKQSMQVIENLQQQLEMHKNSLKSQQSRQSFGNNQYQYQNYNNNINYHPQNFGQQQQPPQQVQYQPQNYFPQQQQFSPQQQQQQQRIPSYQLDPRINELSMTSAQSQNYQPRSFSSNNNNNNNNNNIYKDSLKNNINAQKSQNEISPNDQQSNLFSKQLQQQQLQQNPYNSYDQNNISQDHQQMTVPKKQHGSPQNVISSTQKNSEQKNLPQINETQESQVYNSQFPQNKSSNQKMQNVKTSNFNNQQEEEEKSQQNTSYIQDSLQQSNFPWEDQEIDSQFQKTQKQNFLNQSQQKSSSQKQRSVTPNPMGYTNDFDNIQIPKINKTYEELLQEQLKNEGQDPYCLGESRKNNHNNQVNNTQTTTSMKNVNNNSQSVNNVKSNKKQNFLKKHTLEKRIYNHNRSDITDEGKEEDQKKNQTQNKEKKPFLLRGEGTAGGKMGAPRDNNNNKNKKNNLNSSSVFSSQFNDILNSTQRENSLQKILQQNNQESSQFDEWNVLSREIENNKESQIVPKQSRKADLEPLYGLSKEQEKDVANKLFEESLMDLDHEKKKFKLENERIGNMRQKIQEALEQFNRQKDLFQKEKQKEIEEFERYKEQEKLKLRQEKKNAETQYKDKFDSELNYHKKEKKQLQDEINKMKEDNKKRDERNKKVFEKLKKDNEVVVKKNKDLTEKILALQEKEKDYKQQIQQLKYKIMDQNRLNQFKKQQNHNKTMPLSKKNHFNNTANLINTSSSQEDDGSKLMENIRNQRKLNKQKQNKKQETDSEDEEEEYFEGENQDSDSQQEENSFSENSDENFEQIEEDSSEMTDQEEIDSEQEEEQKEQLQQQQLQNRNQKKRSLKDKKNIENQQFNKNKNDIKELLSQFGNEKLKIDQISEIPDLNIKHIGSVIDADSFNYQNNAYYKSYQKSKNILQDVLHREVSKSGKVTIEYADGKKEINFPNKVKRIKYPDGYQLVFYQNKDIKQIYKFKNGQFEIHYENGAKEIKFTNGTEKFQFPNGVEKTYYQDGSIQTIDENRVITNLYIDGKQDIIYPDGLKVRQDANGNQINMEEQILEEHEESD</sequence>
<feature type="coiled-coil region" evidence="4">
    <location>
        <begin position="392"/>
        <end position="419"/>
    </location>
</feature>
<dbReference type="SUPFAM" id="SSF48403">
    <property type="entry name" value="Ankyrin repeat"/>
    <property type="match status" value="1"/>
</dbReference>
<dbReference type="PROSITE" id="PS50088">
    <property type="entry name" value="ANK_REPEAT"/>
    <property type="match status" value="1"/>
</dbReference>
<dbReference type="SMART" id="SM00248">
    <property type="entry name" value="ANK"/>
    <property type="match status" value="5"/>
</dbReference>
<dbReference type="EMBL" id="LDAU01000110">
    <property type="protein sequence ID" value="KRX04938.1"/>
    <property type="molecule type" value="Genomic_DNA"/>
</dbReference>
<feature type="compositionally biased region" description="Polar residues" evidence="5">
    <location>
        <begin position="669"/>
        <end position="682"/>
    </location>
</feature>
<feature type="region of interest" description="Disordered" evidence="5">
    <location>
        <begin position="430"/>
        <end position="454"/>
    </location>
</feature>
<proteinExistence type="predicted"/>
<organism evidence="6 7">
    <name type="scientific">Pseudocohnilembus persalinus</name>
    <name type="common">Ciliate</name>
    <dbReference type="NCBI Taxonomy" id="266149"/>
    <lineage>
        <taxon>Eukaryota</taxon>
        <taxon>Sar</taxon>
        <taxon>Alveolata</taxon>
        <taxon>Ciliophora</taxon>
        <taxon>Intramacronucleata</taxon>
        <taxon>Oligohymenophorea</taxon>
        <taxon>Scuticociliatia</taxon>
        <taxon>Philasterida</taxon>
        <taxon>Pseudocohnilembidae</taxon>
        <taxon>Pseudocohnilembus</taxon>
    </lineage>
</organism>
<dbReference type="Gene3D" id="2.60.450.20">
    <property type="match status" value="1"/>
</dbReference>
<gene>
    <name evidence="6" type="ORF">PPERSA_06572</name>
</gene>
<keyword evidence="2 3" id="KW-0040">ANK repeat</keyword>
<feature type="region of interest" description="Disordered" evidence="5">
    <location>
        <begin position="1141"/>
        <end position="1245"/>
    </location>
</feature>
<feature type="compositionally biased region" description="Basic residues" evidence="5">
    <location>
        <begin position="773"/>
        <end position="785"/>
    </location>
</feature>
<keyword evidence="1" id="KW-0677">Repeat</keyword>
<feature type="compositionally biased region" description="Polar residues" evidence="5">
    <location>
        <begin position="493"/>
        <end position="507"/>
    </location>
</feature>
<feature type="compositionally biased region" description="Low complexity" evidence="5">
    <location>
        <begin position="745"/>
        <end position="772"/>
    </location>
</feature>
<feature type="compositionally biased region" description="Basic and acidic residues" evidence="5">
    <location>
        <begin position="786"/>
        <end position="818"/>
    </location>
</feature>
<feature type="compositionally biased region" description="Acidic residues" evidence="5">
    <location>
        <begin position="1185"/>
        <end position="1214"/>
    </location>
</feature>
<accession>A0A0V0QSB9</accession>
<comment type="caution">
    <text evidence="6">The sequence shown here is derived from an EMBL/GenBank/DDBJ whole genome shotgun (WGS) entry which is preliminary data.</text>
</comment>
<name>A0A0V0QSB9_PSEPJ</name>
<feature type="region of interest" description="Disordered" evidence="5">
    <location>
        <begin position="613"/>
        <end position="653"/>
    </location>
</feature>
<dbReference type="Proteomes" id="UP000054937">
    <property type="component" value="Unassembled WGS sequence"/>
</dbReference>
<evidence type="ECO:0000313" key="7">
    <source>
        <dbReference type="Proteomes" id="UP000054937"/>
    </source>
</evidence>
<evidence type="ECO:0000256" key="5">
    <source>
        <dbReference type="SAM" id="MobiDB-lite"/>
    </source>
</evidence>
<feature type="compositionally biased region" description="Acidic residues" evidence="5">
    <location>
        <begin position="1157"/>
        <end position="1177"/>
    </location>
</feature>
<feature type="compositionally biased region" description="Low complexity" evidence="5">
    <location>
        <begin position="837"/>
        <end position="850"/>
    </location>
</feature>
<evidence type="ECO:0000256" key="2">
    <source>
        <dbReference type="ARBA" id="ARBA00023043"/>
    </source>
</evidence>
<evidence type="ECO:0000256" key="4">
    <source>
        <dbReference type="SAM" id="Coils"/>
    </source>
</evidence>
<evidence type="ECO:0000313" key="6">
    <source>
        <dbReference type="EMBL" id="KRX04938.1"/>
    </source>
</evidence>
<feature type="compositionally biased region" description="Low complexity" evidence="5">
    <location>
        <begin position="315"/>
        <end position="329"/>
    </location>
</feature>
<feature type="compositionally biased region" description="Low complexity" evidence="5">
    <location>
        <begin position="683"/>
        <end position="695"/>
    </location>
</feature>
<feature type="region of interest" description="Disordered" evidence="5">
    <location>
        <begin position="315"/>
        <end position="337"/>
    </location>
</feature>
<feature type="coiled-coil region" evidence="4">
    <location>
        <begin position="945"/>
        <end position="1087"/>
    </location>
</feature>
<reference evidence="6 7" key="1">
    <citation type="journal article" date="2015" name="Sci. Rep.">
        <title>Genome of the facultative scuticociliatosis pathogen Pseudocohnilembus persalinus provides insight into its virulence through horizontal gene transfer.</title>
        <authorList>
            <person name="Xiong J."/>
            <person name="Wang G."/>
            <person name="Cheng J."/>
            <person name="Tian M."/>
            <person name="Pan X."/>
            <person name="Warren A."/>
            <person name="Jiang C."/>
            <person name="Yuan D."/>
            <person name="Miao W."/>
        </authorList>
    </citation>
    <scope>NUCLEOTIDE SEQUENCE [LARGE SCALE GENOMIC DNA]</scope>
    <source>
        <strain evidence="6">36N120E</strain>
    </source>
</reference>
<feature type="region of interest" description="Disordered" evidence="5">
    <location>
        <begin position="669"/>
        <end position="708"/>
    </location>
</feature>
<feature type="compositionally biased region" description="Basic residues" evidence="5">
    <location>
        <begin position="1141"/>
        <end position="1151"/>
    </location>
</feature>
<feature type="compositionally biased region" description="Polar residues" evidence="5">
    <location>
        <begin position="613"/>
        <end position="633"/>
    </location>
</feature>
<dbReference type="Gene3D" id="1.25.40.20">
    <property type="entry name" value="Ankyrin repeat-containing domain"/>
    <property type="match status" value="1"/>
</dbReference>
<feature type="compositionally biased region" description="Polar residues" evidence="5">
    <location>
        <begin position="583"/>
        <end position="600"/>
    </location>
</feature>
<dbReference type="InterPro" id="IPR036770">
    <property type="entry name" value="Ankyrin_rpt-contain_sf"/>
</dbReference>
<keyword evidence="4" id="KW-0175">Coiled coil</keyword>
<dbReference type="InterPro" id="IPR002110">
    <property type="entry name" value="Ankyrin_rpt"/>
</dbReference>
<dbReference type="OMA" id="EQCKERA"/>
<feature type="region of interest" description="Disordered" evidence="5">
    <location>
        <begin position="732"/>
        <end position="850"/>
    </location>
</feature>
<dbReference type="OrthoDB" id="194358at2759"/>
<feature type="compositionally biased region" description="Low complexity" evidence="5">
    <location>
        <begin position="1217"/>
        <end position="1226"/>
    </location>
</feature>
<dbReference type="InParanoid" id="A0A0V0QSB9"/>